<evidence type="ECO:0000313" key="2">
    <source>
        <dbReference type="EMBL" id="RRT45681.1"/>
    </source>
</evidence>
<dbReference type="AlphaFoldDB" id="A0A426Y2B2"/>
<sequence>PRVRDSHWVVRRWGAWGGGLDSNLTTTSERQRGTRGRGLESMRQLSSGLQVGEGPKSMQCGDDRQVTRRWVVKERGLKTSVHLGFGVKVAGEWWWSRGTWVGGRAYLFHKWGEGKDPPTSSTSGVRAKISLVRKKGSQ</sequence>
<feature type="region of interest" description="Disordered" evidence="1">
    <location>
        <begin position="115"/>
        <end position="138"/>
    </location>
</feature>
<feature type="compositionally biased region" description="Basic and acidic residues" evidence="1">
    <location>
        <begin position="29"/>
        <end position="40"/>
    </location>
</feature>
<evidence type="ECO:0000256" key="1">
    <source>
        <dbReference type="SAM" id="MobiDB-lite"/>
    </source>
</evidence>
<feature type="region of interest" description="Disordered" evidence="1">
    <location>
        <begin position="24"/>
        <end position="62"/>
    </location>
</feature>
<dbReference type="EMBL" id="AMZH03015675">
    <property type="protein sequence ID" value="RRT45681.1"/>
    <property type="molecule type" value="Genomic_DNA"/>
</dbReference>
<organism evidence="2 3">
    <name type="scientific">Ensete ventricosum</name>
    <name type="common">Abyssinian banana</name>
    <name type="synonym">Musa ensete</name>
    <dbReference type="NCBI Taxonomy" id="4639"/>
    <lineage>
        <taxon>Eukaryota</taxon>
        <taxon>Viridiplantae</taxon>
        <taxon>Streptophyta</taxon>
        <taxon>Embryophyta</taxon>
        <taxon>Tracheophyta</taxon>
        <taxon>Spermatophyta</taxon>
        <taxon>Magnoliopsida</taxon>
        <taxon>Liliopsida</taxon>
        <taxon>Zingiberales</taxon>
        <taxon>Musaceae</taxon>
        <taxon>Ensete</taxon>
    </lineage>
</organism>
<comment type="caution">
    <text evidence="2">The sequence shown here is derived from an EMBL/GenBank/DDBJ whole genome shotgun (WGS) entry which is preliminary data.</text>
</comment>
<protein>
    <submittedName>
        <fullName evidence="2">Uncharacterized protein</fullName>
    </submittedName>
</protein>
<name>A0A426Y2B2_ENSVE</name>
<reference evidence="2 3" key="1">
    <citation type="journal article" date="2014" name="Agronomy (Basel)">
        <title>A Draft Genome Sequence for Ensete ventricosum, the Drought-Tolerant Tree Against Hunger.</title>
        <authorList>
            <person name="Harrison J."/>
            <person name="Moore K.A."/>
            <person name="Paszkiewicz K."/>
            <person name="Jones T."/>
            <person name="Grant M."/>
            <person name="Ambacheew D."/>
            <person name="Muzemil S."/>
            <person name="Studholme D.J."/>
        </authorList>
    </citation>
    <scope>NUCLEOTIDE SEQUENCE [LARGE SCALE GENOMIC DNA]</scope>
</reference>
<dbReference type="Proteomes" id="UP000287651">
    <property type="component" value="Unassembled WGS sequence"/>
</dbReference>
<proteinExistence type="predicted"/>
<gene>
    <name evidence="2" type="ORF">B296_00051114</name>
</gene>
<evidence type="ECO:0000313" key="3">
    <source>
        <dbReference type="Proteomes" id="UP000287651"/>
    </source>
</evidence>
<accession>A0A426Y2B2</accession>
<feature type="non-terminal residue" evidence="2">
    <location>
        <position position="1"/>
    </location>
</feature>